<evidence type="ECO:0000313" key="2">
    <source>
        <dbReference type="Proteomes" id="UP000537141"/>
    </source>
</evidence>
<sequence length="246" mass="28106">MLKYIFWVILFFINSLPSSNASELIVGIEPFPPIFNENGEGLGAELLKAISNSSELNFEIQVMTYARAKKELENKRIDILGIIPKGLETKDFYLYALELDWHFNNHVDIYSSDEQYLNINALSNQSLGTLVGNAAFFSETLDIPLEKFIEVASLEQLVKMMAKKRLKAIVFERYSVITSIQRYIKQPIYYRFLTIVPATLAVTNTEKGQALKQLLDRYIKEVTAVTPFQRQGNYHTLPTQGQVPLI</sequence>
<name>A0A7X0NGP1_9GAMM</name>
<evidence type="ECO:0000313" key="1">
    <source>
        <dbReference type="EMBL" id="MBB6542961.1"/>
    </source>
</evidence>
<dbReference type="RefSeq" id="WP_184423767.1">
    <property type="nucleotide sequence ID" value="NZ_AP027362.1"/>
</dbReference>
<dbReference type="Gene3D" id="3.40.190.10">
    <property type="entry name" value="Periplasmic binding protein-like II"/>
    <property type="match status" value="2"/>
</dbReference>
<gene>
    <name evidence="1" type="ORF">HNQ55_001465</name>
</gene>
<proteinExistence type="predicted"/>
<dbReference type="AlphaFoldDB" id="A0A7X0NGP1"/>
<protein>
    <submittedName>
        <fullName evidence="1">Polar amino acid transport system substrate-binding protein</fullName>
    </submittedName>
</protein>
<accession>A0A7X0NGP1</accession>
<dbReference type="SUPFAM" id="SSF53850">
    <property type="entry name" value="Periplasmic binding protein-like II"/>
    <property type="match status" value="1"/>
</dbReference>
<dbReference type="Proteomes" id="UP000537141">
    <property type="component" value="Unassembled WGS sequence"/>
</dbReference>
<reference evidence="1 2" key="1">
    <citation type="submission" date="2020-08" db="EMBL/GenBank/DDBJ databases">
        <title>Genomic Encyclopedia of Type Strains, Phase IV (KMG-IV): sequencing the most valuable type-strain genomes for metagenomic binning, comparative biology and taxonomic classification.</title>
        <authorList>
            <person name="Goeker M."/>
        </authorList>
    </citation>
    <scope>NUCLEOTIDE SEQUENCE [LARGE SCALE GENOMIC DNA]</scope>
    <source>
        <strain evidence="1 2">DSM 26287</strain>
    </source>
</reference>
<comment type="caution">
    <text evidence="1">The sequence shown here is derived from an EMBL/GenBank/DDBJ whole genome shotgun (WGS) entry which is preliminary data.</text>
</comment>
<dbReference type="EMBL" id="JACHHU010000009">
    <property type="protein sequence ID" value="MBB6542961.1"/>
    <property type="molecule type" value="Genomic_DNA"/>
</dbReference>
<keyword evidence="2" id="KW-1185">Reference proteome</keyword>
<organism evidence="1 2">
    <name type="scientific">Thalassotalea piscium</name>
    <dbReference type="NCBI Taxonomy" id="1230533"/>
    <lineage>
        <taxon>Bacteria</taxon>
        <taxon>Pseudomonadati</taxon>
        <taxon>Pseudomonadota</taxon>
        <taxon>Gammaproteobacteria</taxon>
        <taxon>Alteromonadales</taxon>
        <taxon>Colwelliaceae</taxon>
        <taxon>Thalassotalea</taxon>
    </lineage>
</organism>